<dbReference type="InterPro" id="IPR001689">
    <property type="entry name" value="Flag_FliM"/>
</dbReference>
<comment type="similarity">
    <text evidence="3">Belongs to the FliM family.</text>
</comment>
<dbReference type="InterPro" id="IPR028976">
    <property type="entry name" value="CheC-like_sf"/>
</dbReference>
<keyword evidence="8" id="KW-0472">Membrane</keyword>
<dbReference type="Pfam" id="PF01052">
    <property type="entry name" value="FliMN_C"/>
    <property type="match status" value="1"/>
</dbReference>
<evidence type="ECO:0000256" key="6">
    <source>
        <dbReference type="ARBA" id="ARBA00022500"/>
    </source>
</evidence>
<keyword evidence="12" id="KW-1185">Reference proteome</keyword>
<dbReference type="PANTHER" id="PTHR30034:SF6">
    <property type="entry name" value="YOP PROTEINS TRANSLOCATION PROTEIN Q"/>
    <property type="match status" value="1"/>
</dbReference>
<dbReference type="PIRSF" id="PIRSF002888">
    <property type="entry name" value="FliM"/>
    <property type="match status" value="1"/>
</dbReference>
<dbReference type="Pfam" id="PF02154">
    <property type="entry name" value="FliM"/>
    <property type="match status" value="1"/>
</dbReference>
<gene>
    <name evidence="11" type="ORF">ACFQDO_15705</name>
</gene>
<keyword evidence="11" id="KW-0966">Cell projection</keyword>
<evidence type="ECO:0000256" key="9">
    <source>
        <dbReference type="ARBA" id="ARBA00023143"/>
    </source>
</evidence>
<keyword evidence="9" id="KW-0975">Bacterial flagellum</keyword>
<dbReference type="PANTHER" id="PTHR30034">
    <property type="entry name" value="FLAGELLAR MOTOR SWITCH PROTEIN FLIM"/>
    <property type="match status" value="1"/>
</dbReference>
<dbReference type="Gene3D" id="3.40.1550.10">
    <property type="entry name" value="CheC-like"/>
    <property type="match status" value="1"/>
</dbReference>
<dbReference type="InterPro" id="IPR001543">
    <property type="entry name" value="FliN-like_C"/>
</dbReference>
<evidence type="ECO:0000256" key="7">
    <source>
        <dbReference type="ARBA" id="ARBA00022779"/>
    </source>
</evidence>
<dbReference type="RefSeq" id="WP_345714531.1">
    <property type="nucleotide sequence ID" value="NZ_BAABFP010000002.1"/>
</dbReference>
<evidence type="ECO:0000313" key="11">
    <source>
        <dbReference type="EMBL" id="MFC6008582.1"/>
    </source>
</evidence>
<evidence type="ECO:0000313" key="12">
    <source>
        <dbReference type="Proteomes" id="UP001596189"/>
    </source>
</evidence>
<keyword evidence="11" id="KW-0969">Cilium</keyword>
<dbReference type="PRINTS" id="PR00955">
    <property type="entry name" value="FLGMOTORFLIM"/>
</dbReference>
<evidence type="ECO:0000256" key="2">
    <source>
        <dbReference type="ARBA" id="ARBA00004202"/>
    </source>
</evidence>
<dbReference type="InterPro" id="IPR036429">
    <property type="entry name" value="SpoA-like_sf"/>
</dbReference>
<comment type="caution">
    <text evidence="11">The sequence shown here is derived from an EMBL/GenBank/DDBJ whole genome shotgun (WGS) entry which is preliminary data.</text>
</comment>
<dbReference type="Proteomes" id="UP001596189">
    <property type="component" value="Unassembled WGS sequence"/>
</dbReference>
<dbReference type="EMBL" id="JBHSRD010000006">
    <property type="protein sequence ID" value="MFC6008582.1"/>
    <property type="molecule type" value="Genomic_DNA"/>
</dbReference>
<keyword evidence="5" id="KW-1003">Cell membrane</keyword>
<name>A0ABW1JGV4_9ACTN</name>
<evidence type="ECO:0000256" key="5">
    <source>
        <dbReference type="ARBA" id="ARBA00022475"/>
    </source>
</evidence>
<reference evidence="12" key="1">
    <citation type="journal article" date="2019" name="Int. J. Syst. Evol. Microbiol.">
        <title>The Global Catalogue of Microorganisms (GCM) 10K type strain sequencing project: providing services to taxonomists for standard genome sequencing and annotation.</title>
        <authorList>
            <consortium name="The Broad Institute Genomics Platform"/>
            <consortium name="The Broad Institute Genome Sequencing Center for Infectious Disease"/>
            <person name="Wu L."/>
            <person name="Ma J."/>
        </authorList>
    </citation>
    <scope>NUCLEOTIDE SEQUENCE [LARGE SCALE GENOMIC DNA]</scope>
    <source>
        <strain evidence="12">KACC 14249</strain>
    </source>
</reference>
<evidence type="ECO:0000256" key="1">
    <source>
        <dbReference type="ARBA" id="ARBA00004117"/>
    </source>
</evidence>
<evidence type="ECO:0000256" key="4">
    <source>
        <dbReference type="ARBA" id="ARBA00021898"/>
    </source>
</evidence>
<keyword evidence="6" id="KW-0145">Chemotaxis</keyword>
<evidence type="ECO:0000256" key="8">
    <source>
        <dbReference type="ARBA" id="ARBA00023136"/>
    </source>
</evidence>
<dbReference type="Gene3D" id="2.30.330.10">
    <property type="entry name" value="SpoA-like"/>
    <property type="match status" value="1"/>
</dbReference>
<dbReference type="SUPFAM" id="SSF103039">
    <property type="entry name" value="CheC-like"/>
    <property type="match status" value="1"/>
</dbReference>
<sequence>MPSNDSVDVTAGRAEPQPYDFRRPTKLAREQGRLLEMVYETVARQWATVLGSELGAACQVAFSGVEQRSYDDYVSELPSPNLLAVFAPDPHGGAAFLQVAPHLGFEAIERMLGGTGGEQPDRIPTEIETQLLLRVIERMLGELRYGLAAVTDVDPVFKSLEFNPQFVQVAAATDLYIVATFIITIGEASAPASVALPAATLVMRSGDGSGADDPGARQAKAVARATMTQLVEDVPVDVSVRFVPRATPTARLLELREGDLVKLGHPVDRPLDLVSAGIVFARGVAGAQGPRAACLITDSAITDSAISSSAAASLANSVLSRRASE</sequence>
<protein>
    <recommendedName>
        <fullName evidence="4">Flagellar motor switch protein FliM</fullName>
    </recommendedName>
</protein>
<keyword evidence="7" id="KW-0283">Flagellar rotation</keyword>
<proteinExistence type="inferred from homology"/>
<organism evidence="11 12">
    <name type="scientific">Angustibacter luteus</name>
    <dbReference type="NCBI Taxonomy" id="658456"/>
    <lineage>
        <taxon>Bacteria</taxon>
        <taxon>Bacillati</taxon>
        <taxon>Actinomycetota</taxon>
        <taxon>Actinomycetes</taxon>
        <taxon>Kineosporiales</taxon>
        <taxon>Kineosporiaceae</taxon>
    </lineage>
</organism>
<accession>A0ABW1JGV4</accession>
<feature type="domain" description="Flagellar motor switch protein FliN-like C-terminal" evidence="10">
    <location>
        <begin position="230"/>
        <end position="298"/>
    </location>
</feature>
<dbReference type="CDD" id="cd17908">
    <property type="entry name" value="FliM"/>
    <property type="match status" value="1"/>
</dbReference>
<comment type="subcellular location">
    <subcellularLocation>
        <location evidence="1">Bacterial flagellum basal body</location>
    </subcellularLocation>
    <subcellularLocation>
        <location evidence="2">Cell membrane</location>
        <topology evidence="2">Peripheral membrane protein</topology>
    </subcellularLocation>
</comment>
<keyword evidence="11" id="KW-0282">Flagellum</keyword>
<dbReference type="SUPFAM" id="SSF101801">
    <property type="entry name" value="Surface presentation of antigens (SPOA)"/>
    <property type="match status" value="1"/>
</dbReference>
<evidence type="ECO:0000256" key="3">
    <source>
        <dbReference type="ARBA" id="ARBA00011049"/>
    </source>
</evidence>
<evidence type="ECO:0000259" key="10">
    <source>
        <dbReference type="Pfam" id="PF01052"/>
    </source>
</evidence>